<feature type="region of interest" description="Disordered" evidence="8">
    <location>
        <begin position="113"/>
        <end position="140"/>
    </location>
</feature>
<evidence type="ECO:0000256" key="2">
    <source>
        <dbReference type="ARBA" id="ARBA00010349"/>
    </source>
</evidence>
<evidence type="ECO:0000256" key="6">
    <source>
        <dbReference type="ARBA" id="ARBA00023274"/>
    </source>
</evidence>
<dbReference type="Gene3D" id="3.30.720.10">
    <property type="entry name" value="Signal recognition particle alu RNA binding heterodimer, srp9/1"/>
    <property type="match status" value="1"/>
</dbReference>
<evidence type="ECO:0000256" key="8">
    <source>
        <dbReference type="SAM" id="MobiDB-lite"/>
    </source>
</evidence>
<evidence type="ECO:0000256" key="5">
    <source>
        <dbReference type="ARBA" id="ARBA00023135"/>
    </source>
</evidence>
<comment type="subunit">
    <text evidence="7">Heterodimer with SRP9; binds RNA as heterodimer. Component of a signal recognition particle (SRP) complex that consists of a 7SL RNA molecule of 300 nucleotides and six protein subunits: SRP72, SRP68, SRP54, SRP19, SRP14 and SRP9.</text>
</comment>
<protein>
    <recommendedName>
        <fullName evidence="7">Signal recognition particle 14 kDa protein</fullName>
        <shortName evidence="7">SRP14</shortName>
    </recommendedName>
</protein>
<evidence type="ECO:0000256" key="7">
    <source>
        <dbReference type="RuleBase" id="RU368100"/>
    </source>
</evidence>
<comment type="similarity">
    <text evidence="2 7">Belongs to the SRP14 family.</text>
</comment>
<keyword evidence="6 7" id="KW-0687">Ribonucleoprotein</keyword>
<dbReference type="AlphaFoldDB" id="A0A830HVM7"/>
<keyword evidence="5 7" id="KW-0733">Signal recognition particle</keyword>
<dbReference type="GO" id="GO:0008312">
    <property type="term" value="F:7S RNA binding"/>
    <property type="evidence" value="ECO:0007669"/>
    <property type="project" value="UniProtKB-UniRule"/>
</dbReference>
<reference evidence="9" key="1">
    <citation type="submission" date="2020-10" db="EMBL/GenBank/DDBJ databases">
        <title>Unveiling of a novel bifunctional photoreceptor, Dualchrome1, isolated from a cosmopolitan green alga.</title>
        <authorList>
            <person name="Suzuki S."/>
            <person name="Kawachi M."/>
        </authorList>
    </citation>
    <scope>NUCLEOTIDE SEQUENCE</scope>
    <source>
        <strain evidence="9">NIES 2893</strain>
    </source>
</reference>
<gene>
    <name evidence="9" type="ORF">PPROV_000952600</name>
</gene>
<sequence length="140" mass="15054">MAAPLSSSSMSSQGSFLTDLTRMFEATTQSGSLSLVMKRSSLQPIPKGGAKAQKESKAAALAEKAGGAVCLLRASVSASKNRRRKAKSSTVVSSSEHVKFQKDFNTLLRAHMSQLKRKTKDKKEKKNKKNKTTKAAAPAR</sequence>
<evidence type="ECO:0000256" key="3">
    <source>
        <dbReference type="ARBA" id="ARBA00022490"/>
    </source>
</evidence>
<comment type="caution">
    <text evidence="9">The sequence shown here is derived from an EMBL/GenBank/DDBJ whole genome shotgun (WGS) entry which is preliminary data.</text>
</comment>
<comment type="subcellular location">
    <subcellularLocation>
        <location evidence="1 7">Cytoplasm</location>
    </subcellularLocation>
</comment>
<keyword evidence="10" id="KW-1185">Reference proteome</keyword>
<dbReference type="GO" id="GO:0006614">
    <property type="term" value="P:SRP-dependent cotranslational protein targeting to membrane"/>
    <property type="evidence" value="ECO:0007669"/>
    <property type="project" value="UniProtKB-UniRule"/>
</dbReference>
<evidence type="ECO:0000256" key="4">
    <source>
        <dbReference type="ARBA" id="ARBA00022884"/>
    </source>
</evidence>
<keyword evidence="3 7" id="KW-0963">Cytoplasm</keyword>
<comment type="function">
    <text evidence="7">Component of the signal recognition particle (SRP) complex, a ribonucleoprotein complex that mediates the cotranslational targeting of secretory and membrane proteins to the endoplasmic reticulum (ER). SRP9 together with SRP14 and the Alu portion of the SRP RNA, constitutes the elongation arrest domain of SRP. The complex of SRP9 and SRP14 is required for SRP RNA binding.</text>
</comment>
<dbReference type="InterPro" id="IPR003210">
    <property type="entry name" value="Signal_recog_particle_SRP14"/>
</dbReference>
<dbReference type="Pfam" id="PF02290">
    <property type="entry name" value="SRP14"/>
    <property type="match status" value="1"/>
</dbReference>
<evidence type="ECO:0000313" key="10">
    <source>
        <dbReference type="Proteomes" id="UP000660262"/>
    </source>
</evidence>
<organism evidence="9 10">
    <name type="scientific">Pycnococcus provasolii</name>
    <dbReference type="NCBI Taxonomy" id="41880"/>
    <lineage>
        <taxon>Eukaryota</taxon>
        <taxon>Viridiplantae</taxon>
        <taxon>Chlorophyta</taxon>
        <taxon>Pseudoscourfieldiophyceae</taxon>
        <taxon>Pseudoscourfieldiales</taxon>
        <taxon>Pycnococcaceae</taxon>
        <taxon>Pycnococcus</taxon>
    </lineage>
</organism>
<dbReference type="InterPro" id="IPR009018">
    <property type="entry name" value="Signal_recog_particle_SRP9/14"/>
</dbReference>
<dbReference type="PANTHER" id="PTHR12013">
    <property type="entry name" value="SIGNAL RECOGNITION PARTICLE 14 KD PROTEIN"/>
    <property type="match status" value="1"/>
</dbReference>
<name>A0A830HVM7_9CHLO</name>
<dbReference type="Proteomes" id="UP000660262">
    <property type="component" value="Unassembled WGS sequence"/>
</dbReference>
<keyword evidence="4 7" id="KW-0694">RNA-binding</keyword>
<dbReference type="GO" id="GO:0030942">
    <property type="term" value="F:endoplasmic reticulum signal peptide binding"/>
    <property type="evidence" value="ECO:0007669"/>
    <property type="project" value="UniProtKB-UniRule"/>
</dbReference>
<dbReference type="GO" id="GO:0005786">
    <property type="term" value="C:signal recognition particle, endoplasmic reticulum targeting"/>
    <property type="evidence" value="ECO:0007669"/>
    <property type="project" value="UniProtKB-UniRule"/>
</dbReference>
<evidence type="ECO:0000256" key="1">
    <source>
        <dbReference type="ARBA" id="ARBA00004496"/>
    </source>
</evidence>
<dbReference type="EMBL" id="BNJQ01000031">
    <property type="protein sequence ID" value="GHP10795.1"/>
    <property type="molecule type" value="Genomic_DNA"/>
</dbReference>
<feature type="compositionally biased region" description="Basic residues" evidence="8">
    <location>
        <begin position="114"/>
        <end position="132"/>
    </location>
</feature>
<dbReference type="SUPFAM" id="SSF54762">
    <property type="entry name" value="Signal recognition particle alu RNA binding heterodimer, SRP9/14"/>
    <property type="match status" value="1"/>
</dbReference>
<proteinExistence type="inferred from homology"/>
<evidence type="ECO:0000313" key="9">
    <source>
        <dbReference type="EMBL" id="GHP10795.1"/>
    </source>
</evidence>
<accession>A0A830HVM7</accession>
<dbReference type="OrthoDB" id="19209at2759"/>